<keyword evidence="1" id="KW-0472">Membrane</keyword>
<reference evidence="2 3" key="1">
    <citation type="submission" date="2018-05" db="EMBL/GenBank/DDBJ databases">
        <title>Freshwater and sediment microbial communities from various areas in North America, analyzing microbe dynamics in response to fracking.</title>
        <authorList>
            <person name="Lamendella R."/>
        </authorList>
    </citation>
    <scope>NUCLEOTIDE SEQUENCE [LARGE SCALE GENOMIC DNA]</scope>
    <source>
        <strain evidence="2 3">DB-3</strain>
    </source>
</reference>
<feature type="transmembrane region" description="Helical" evidence="1">
    <location>
        <begin position="134"/>
        <end position="157"/>
    </location>
</feature>
<evidence type="ECO:0008006" key="4">
    <source>
        <dbReference type="Google" id="ProtNLM"/>
    </source>
</evidence>
<accession>A0A855YA28</accession>
<feature type="transmembrane region" description="Helical" evidence="1">
    <location>
        <begin position="164"/>
        <end position="181"/>
    </location>
</feature>
<gene>
    <name evidence="2" type="ORF">DET56_108251</name>
</gene>
<dbReference type="AlphaFoldDB" id="A0A855YA28"/>
<dbReference type="Proteomes" id="UP000247078">
    <property type="component" value="Unassembled WGS sequence"/>
</dbReference>
<keyword evidence="1" id="KW-0812">Transmembrane</keyword>
<feature type="transmembrane region" description="Helical" evidence="1">
    <location>
        <begin position="62"/>
        <end position="81"/>
    </location>
</feature>
<proteinExistence type="predicted"/>
<evidence type="ECO:0000313" key="3">
    <source>
        <dbReference type="Proteomes" id="UP000247078"/>
    </source>
</evidence>
<feature type="transmembrane region" description="Helical" evidence="1">
    <location>
        <begin position="102"/>
        <end position="128"/>
    </location>
</feature>
<keyword evidence="1" id="KW-1133">Transmembrane helix</keyword>
<protein>
    <recommendedName>
        <fullName evidence="4">Ferric oxidoreductase domain-containing protein</fullName>
    </recommendedName>
</protein>
<feature type="transmembrane region" description="Helical" evidence="1">
    <location>
        <begin position="20"/>
        <end position="42"/>
    </location>
</feature>
<evidence type="ECO:0000256" key="1">
    <source>
        <dbReference type="SAM" id="Phobius"/>
    </source>
</evidence>
<organism evidence="2 3">
    <name type="scientific">Paenibacillus pabuli</name>
    <dbReference type="NCBI Taxonomy" id="1472"/>
    <lineage>
        <taxon>Bacteria</taxon>
        <taxon>Bacillati</taxon>
        <taxon>Bacillota</taxon>
        <taxon>Bacilli</taxon>
        <taxon>Bacillales</taxon>
        <taxon>Paenibacillaceae</taxon>
        <taxon>Paenibacillus</taxon>
    </lineage>
</organism>
<sequence>MNKAAVKKKSHIPKKDRKWVLLSLVVTAVILVYGLWSMLHLYNSTPNWNDHHIREAYKGYGSQARILLFIVLGYYVILFVMKRKWLDAWAQIRKLAVKLLGIARRVHVPIAIVAMGLIALHVIGAFLFNFKLDFNHITGLLAGIALLPVPIAGIFRYKKLDRQWHLRSGLAFAVLFLIHAFL</sequence>
<dbReference type="EMBL" id="QGTZ01000008">
    <property type="protein sequence ID" value="PWW38058.1"/>
    <property type="molecule type" value="Genomic_DNA"/>
</dbReference>
<name>A0A855YA28_9BACL</name>
<dbReference type="RefSeq" id="WP_110000514.1">
    <property type="nucleotide sequence ID" value="NZ_QGTZ01000008.1"/>
</dbReference>
<comment type="caution">
    <text evidence="2">The sequence shown here is derived from an EMBL/GenBank/DDBJ whole genome shotgun (WGS) entry which is preliminary data.</text>
</comment>
<evidence type="ECO:0000313" key="2">
    <source>
        <dbReference type="EMBL" id="PWW38058.1"/>
    </source>
</evidence>